<dbReference type="PROSITE" id="PS51464">
    <property type="entry name" value="SIS"/>
    <property type="match status" value="2"/>
</dbReference>
<feature type="domain" description="SIS" evidence="11">
    <location>
        <begin position="283"/>
        <end position="423"/>
    </location>
</feature>
<dbReference type="CDD" id="cd00714">
    <property type="entry name" value="GFAT"/>
    <property type="match status" value="1"/>
</dbReference>
<dbReference type="GO" id="GO:0006002">
    <property type="term" value="P:fructose 6-phosphate metabolic process"/>
    <property type="evidence" value="ECO:0007669"/>
    <property type="project" value="TreeGrafter"/>
</dbReference>
<dbReference type="RefSeq" id="WP_144750142.1">
    <property type="nucleotide sequence ID" value="NZ_VMNW02000074.1"/>
</dbReference>
<dbReference type="GO" id="GO:0097367">
    <property type="term" value="F:carbohydrate derivative binding"/>
    <property type="evidence" value="ECO:0007669"/>
    <property type="project" value="InterPro"/>
</dbReference>
<evidence type="ECO:0000256" key="6">
    <source>
        <dbReference type="ARBA" id="ARBA00022576"/>
    </source>
</evidence>
<keyword evidence="9" id="KW-0315">Glutamine amidotransferase</keyword>
<dbReference type="CDD" id="cd05009">
    <property type="entry name" value="SIS_GlmS_GlmD_2"/>
    <property type="match status" value="1"/>
</dbReference>
<dbReference type="InterPro" id="IPR005855">
    <property type="entry name" value="GFAT"/>
</dbReference>
<dbReference type="GO" id="GO:0004360">
    <property type="term" value="F:glutamine-fructose-6-phosphate transaminase (isomerizing) activity"/>
    <property type="evidence" value="ECO:0007669"/>
    <property type="project" value="UniProtKB-EC"/>
</dbReference>
<reference evidence="12" key="1">
    <citation type="submission" date="2019-09" db="EMBL/GenBank/DDBJ databases">
        <authorList>
            <person name="Teo W.F.A."/>
            <person name="Duangmal K."/>
        </authorList>
    </citation>
    <scope>NUCLEOTIDE SEQUENCE [LARGE SCALE GENOMIC DNA]</scope>
    <source>
        <strain evidence="12">K81G1</strain>
    </source>
</reference>
<dbReference type="EMBL" id="VMNW02000074">
    <property type="protein sequence ID" value="KAA9153604.1"/>
    <property type="molecule type" value="Genomic_DNA"/>
</dbReference>
<dbReference type="Proteomes" id="UP000319769">
    <property type="component" value="Unassembled WGS sequence"/>
</dbReference>
<dbReference type="InterPro" id="IPR046348">
    <property type="entry name" value="SIS_dom_sf"/>
</dbReference>
<dbReference type="InterPro" id="IPR035490">
    <property type="entry name" value="GlmS/FrlB_SIS"/>
</dbReference>
<dbReference type="SUPFAM" id="SSF53697">
    <property type="entry name" value="SIS domain"/>
    <property type="match status" value="1"/>
</dbReference>
<dbReference type="GO" id="GO:0006487">
    <property type="term" value="P:protein N-linked glycosylation"/>
    <property type="evidence" value="ECO:0007669"/>
    <property type="project" value="TreeGrafter"/>
</dbReference>
<evidence type="ECO:0000256" key="8">
    <source>
        <dbReference type="ARBA" id="ARBA00022737"/>
    </source>
</evidence>
<evidence type="ECO:0000256" key="3">
    <source>
        <dbReference type="ARBA" id="ARBA00012916"/>
    </source>
</evidence>
<sequence>MCGIVGYVGRRDAAPILLEGLRRLEYRGYDSAGIGVVRDGRLRIGKRAGRVGQLREALPADLNGNVGIAHTRWATHGAPTDRNAHPHTDAAGDVAIVHNGVLENADELRARLLHEGVDLVSDTDSELLAHLIARAGHGLADAVRAALDEVEGTVGLIAVDRRRPDTLVAARRGSPLVLGIGAGEVLIASDVAAFVRHTQQVVYLDEDEIAVVSPDDYRTFAPGAAPTTRAPVRVAAETGSYELGDHPDFMHKEIREQPAAIARVLAGRLDERAATTRLDGLGLEPRHWQRVRRVTFLGCGSAYYAAEYGAQLVEDLARIPARAEPSSEYRYRNAVVDPDALYVAVSQSGETLDTLAAIRELKRRGAPVVGAVNVVGSSIANECDGGIFLHAGPEQSVAATKSFTNMGLAFALLAVQLGRLRDLSLAQGARLLSGLRRFPDEVEAALKTDDQITELAARFRDCSHMFFVGRVRGWPIAREGAQKLKEVSYVHAEAYPAAELKHGPLALVTPAMPTIAVVPDDELLPKNLATLTEIRSRGGPVVAVTNADLPPDAADEVVRVGRCEPELDPLVLSVPLQLFAYRMARALGREVDRPRNLAKSVTVE</sequence>
<dbReference type="PANTHER" id="PTHR10937:SF0">
    <property type="entry name" value="GLUTAMINE--FRUCTOSE-6-PHOSPHATE TRANSAMINASE (ISOMERIZING)"/>
    <property type="match status" value="1"/>
</dbReference>
<keyword evidence="5" id="KW-0963">Cytoplasm</keyword>
<protein>
    <recommendedName>
        <fullName evidence="4">Glutamine--fructose-6-phosphate aminotransferase [isomerizing]</fullName>
        <ecNumber evidence="3">2.6.1.16</ecNumber>
    </recommendedName>
</protein>
<dbReference type="OrthoDB" id="9761808at2"/>
<feature type="domain" description="Glutamine amidotransferase type-2" evidence="10">
    <location>
        <begin position="2"/>
        <end position="215"/>
    </location>
</feature>
<comment type="catalytic activity">
    <reaction evidence="1">
        <text>D-fructose 6-phosphate + L-glutamine = D-glucosamine 6-phosphate + L-glutamate</text>
        <dbReference type="Rhea" id="RHEA:13237"/>
        <dbReference type="ChEBI" id="CHEBI:29985"/>
        <dbReference type="ChEBI" id="CHEBI:58359"/>
        <dbReference type="ChEBI" id="CHEBI:58725"/>
        <dbReference type="ChEBI" id="CHEBI:61527"/>
        <dbReference type="EC" id="2.6.1.16"/>
    </reaction>
</comment>
<organism evidence="12 13">
    <name type="scientific">Amycolatopsis acidicola</name>
    <dbReference type="NCBI Taxonomy" id="2596893"/>
    <lineage>
        <taxon>Bacteria</taxon>
        <taxon>Bacillati</taxon>
        <taxon>Actinomycetota</taxon>
        <taxon>Actinomycetes</taxon>
        <taxon>Pseudonocardiales</taxon>
        <taxon>Pseudonocardiaceae</taxon>
        <taxon>Amycolatopsis</taxon>
    </lineage>
</organism>
<dbReference type="Pfam" id="PF13522">
    <property type="entry name" value="GATase_6"/>
    <property type="match status" value="1"/>
</dbReference>
<dbReference type="PROSITE" id="PS51278">
    <property type="entry name" value="GATASE_TYPE_2"/>
    <property type="match status" value="1"/>
</dbReference>
<dbReference type="Pfam" id="PF01380">
    <property type="entry name" value="SIS"/>
    <property type="match status" value="2"/>
</dbReference>
<keyword evidence="6 12" id="KW-0032">Aminotransferase</keyword>
<accession>A0A5N0UQK8</accession>
<keyword evidence="8" id="KW-0677">Repeat</keyword>
<dbReference type="Gene3D" id="3.60.20.10">
    <property type="entry name" value="Glutamine Phosphoribosylpyrophosphate, subunit 1, domain 1"/>
    <property type="match status" value="1"/>
</dbReference>
<evidence type="ECO:0000256" key="2">
    <source>
        <dbReference type="ARBA" id="ARBA00004496"/>
    </source>
</evidence>
<comment type="subcellular location">
    <subcellularLocation>
        <location evidence="2">Cytoplasm</location>
    </subcellularLocation>
</comment>
<evidence type="ECO:0000256" key="4">
    <source>
        <dbReference type="ARBA" id="ARBA00016090"/>
    </source>
</evidence>
<dbReference type="InterPro" id="IPR047084">
    <property type="entry name" value="GFAT_N"/>
</dbReference>
<evidence type="ECO:0000259" key="10">
    <source>
        <dbReference type="PROSITE" id="PS51278"/>
    </source>
</evidence>
<dbReference type="GO" id="GO:0006047">
    <property type="term" value="P:UDP-N-acetylglucosamine metabolic process"/>
    <property type="evidence" value="ECO:0007669"/>
    <property type="project" value="TreeGrafter"/>
</dbReference>
<dbReference type="InterPro" id="IPR017932">
    <property type="entry name" value="GATase_2_dom"/>
</dbReference>
<dbReference type="NCBIfam" id="NF001484">
    <property type="entry name" value="PRK00331.1"/>
    <property type="match status" value="1"/>
</dbReference>
<feature type="domain" description="SIS" evidence="11">
    <location>
        <begin position="455"/>
        <end position="594"/>
    </location>
</feature>
<dbReference type="EC" id="2.6.1.16" evidence="3"/>
<comment type="caution">
    <text evidence="12">The sequence shown here is derived from an EMBL/GenBank/DDBJ whole genome shotgun (WGS) entry which is preliminary data.</text>
</comment>
<keyword evidence="13" id="KW-1185">Reference proteome</keyword>
<dbReference type="Gene3D" id="3.40.50.10490">
    <property type="entry name" value="Glucose-6-phosphate isomerase like protein, domain 1"/>
    <property type="match status" value="2"/>
</dbReference>
<evidence type="ECO:0000256" key="9">
    <source>
        <dbReference type="ARBA" id="ARBA00022962"/>
    </source>
</evidence>
<dbReference type="GO" id="GO:0005829">
    <property type="term" value="C:cytosol"/>
    <property type="evidence" value="ECO:0007669"/>
    <property type="project" value="TreeGrafter"/>
</dbReference>
<dbReference type="CDD" id="cd05008">
    <property type="entry name" value="SIS_GlmS_GlmD_1"/>
    <property type="match status" value="1"/>
</dbReference>
<evidence type="ECO:0000256" key="5">
    <source>
        <dbReference type="ARBA" id="ARBA00022490"/>
    </source>
</evidence>
<proteinExistence type="predicted"/>
<evidence type="ECO:0000259" key="11">
    <source>
        <dbReference type="PROSITE" id="PS51464"/>
    </source>
</evidence>
<keyword evidence="7 12" id="KW-0808">Transferase</keyword>
<gene>
    <name evidence="12" type="primary">glmS</name>
    <name evidence="12" type="ORF">FPZ12_034040</name>
</gene>
<dbReference type="NCBIfam" id="TIGR01135">
    <property type="entry name" value="glmS"/>
    <property type="match status" value="1"/>
</dbReference>
<evidence type="ECO:0000256" key="1">
    <source>
        <dbReference type="ARBA" id="ARBA00001031"/>
    </source>
</evidence>
<dbReference type="PANTHER" id="PTHR10937">
    <property type="entry name" value="GLUCOSAMINE--FRUCTOSE-6-PHOSPHATE AMINOTRANSFERASE, ISOMERIZING"/>
    <property type="match status" value="1"/>
</dbReference>
<evidence type="ECO:0000313" key="12">
    <source>
        <dbReference type="EMBL" id="KAA9153604.1"/>
    </source>
</evidence>
<name>A0A5N0UQK8_9PSEU</name>
<evidence type="ECO:0000313" key="13">
    <source>
        <dbReference type="Proteomes" id="UP000319769"/>
    </source>
</evidence>
<dbReference type="AlphaFoldDB" id="A0A5N0UQK8"/>
<dbReference type="SUPFAM" id="SSF56235">
    <property type="entry name" value="N-terminal nucleophile aminohydrolases (Ntn hydrolases)"/>
    <property type="match status" value="1"/>
</dbReference>
<dbReference type="FunFam" id="3.60.20.10:FF:000006">
    <property type="entry name" value="Glutamine--fructose-6-phosphate aminotransferase [isomerizing]"/>
    <property type="match status" value="1"/>
</dbReference>
<dbReference type="InterPro" id="IPR029055">
    <property type="entry name" value="Ntn_hydrolases_N"/>
</dbReference>
<dbReference type="InterPro" id="IPR035466">
    <property type="entry name" value="GlmS/AgaS_SIS"/>
</dbReference>
<evidence type="ECO:0000256" key="7">
    <source>
        <dbReference type="ARBA" id="ARBA00022679"/>
    </source>
</evidence>
<dbReference type="FunFam" id="3.40.50.10490:FF:000001">
    <property type="entry name" value="Glutamine--fructose-6-phosphate aminotransferase [isomerizing]"/>
    <property type="match status" value="1"/>
</dbReference>
<dbReference type="InterPro" id="IPR001347">
    <property type="entry name" value="SIS_dom"/>
</dbReference>